<name>A0A835CTQ9_APHGI</name>
<dbReference type="NCBIfam" id="TIGR02180">
    <property type="entry name" value="GRX_euk"/>
    <property type="match status" value="1"/>
</dbReference>
<dbReference type="InterPro" id="IPR011767">
    <property type="entry name" value="GLR_AS"/>
</dbReference>
<dbReference type="PROSITE" id="PS00195">
    <property type="entry name" value="GLUTAREDOXIN_1"/>
    <property type="match status" value="1"/>
</dbReference>
<dbReference type="PANTHER" id="PTHR45694:SF5">
    <property type="entry name" value="GLUTAREDOXIN 2"/>
    <property type="match status" value="1"/>
</dbReference>
<evidence type="ECO:0000256" key="6">
    <source>
        <dbReference type="ARBA" id="ARBA00023206"/>
    </source>
</evidence>
<evidence type="ECO:0000256" key="9">
    <source>
        <dbReference type="ARBA" id="ARBA00038558"/>
    </source>
</evidence>
<dbReference type="EMBL" id="JACMRX010000002">
    <property type="protein sequence ID" value="KAF7995627.1"/>
    <property type="molecule type" value="Genomic_DNA"/>
</dbReference>
<evidence type="ECO:0000313" key="12">
    <source>
        <dbReference type="EMBL" id="KAF7995627.1"/>
    </source>
</evidence>
<dbReference type="InterPro" id="IPR011899">
    <property type="entry name" value="Glutaredoxin_euk/vir"/>
</dbReference>
<comment type="caution">
    <text evidence="12">The sequence shown here is derived from an EMBL/GenBank/DDBJ whole genome shotgun (WGS) entry which is preliminary data.</text>
</comment>
<dbReference type="OrthoDB" id="418495at2759"/>
<accession>A0A835CTQ9</accession>
<dbReference type="Proteomes" id="UP000639338">
    <property type="component" value="Unassembled WGS sequence"/>
</dbReference>
<evidence type="ECO:0000256" key="4">
    <source>
        <dbReference type="ARBA" id="ARBA00022982"/>
    </source>
</evidence>
<reference evidence="12 13" key="1">
    <citation type="submission" date="2020-08" db="EMBL/GenBank/DDBJ databases">
        <title>Aphidius gifuensis genome sequencing and assembly.</title>
        <authorList>
            <person name="Du Z."/>
        </authorList>
    </citation>
    <scope>NUCLEOTIDE SEQUENCE [LARGE SCALE GENOMIC DNA]</scope>
    <source>
        <strain evidence="12">YNYX2018</strain>
        <tissue evidence="12">Adults</tissue>
    </source>
</reference>
<keyword evidence="5" id="KW-1015">Disulfide bond</keyword>
<organism evidence="12 13">
    <name type="scientific">Aphidius gifuensis</name>
    <name type="common">Parasitoid wasp</name>
    <dbReference type="NCBI Taxonomy" id="684658"/>
    <lineage>
        <taxon>Eukaryota</taxon>
        <taxon>Metazoa</taxon>
        <taxon>Ecdysozoa</taxon>
        <taxon>Arthropoda</taxon>
        <taxon>Hexapoda</taxon>
        <taxon>Insecta</taxon>
        <taxon>Pterygota</taxon>
        <taxon>Neoptera</taxon>
        <taxon>Endopterygota</taxon>
        <taxon>Hymenoptera</taxon>
        <taxon>Apocrita</taxon>
        <taxon>Ichneumonoidea</taxon>
        <taxon>Braconidae</taxon>
        <taxon>Aphidiinae</taxon>
        <taxon>Aphidius</taxon>
    </lineage>
</organism>
<evidence type="ECO:0000259" key="11">
    <source>
        <dbReference type="Pfam" id="PF00462"/>
    </source>
</evidence>
<dbReference type="InterPro" id="IPR002109">
    <property type="entry name" value="Glutaredoxin"/>
</dbReference>
<feature type="domain" description="Glutaredoxin" evidence="11">
    <location>
        <begin position="67"/>
        <end position="129"/>
    </location>
</feature>
<evidence type="ECO:0000256" key="8">
    <source>
        <dbReference type="ARBA" id="ARBA00037470"/>
    </source>
</evidence>
<keyword evidence="4" id="KW-0249">Electron transport</keyword>
<dbReference type="SUPFAM" id="SSF52833">
    <property type="entry name" value="Thioredoxin-like"/>
    <property type="match status" value="1"/>
</dbReference>
<evidence type="ECO:0000313" key="13">
    <source>
        <dbReference type="Proteomes" id="UP000639338"/>
    </source>
</evidence>
<dbReference type="PANTHER" id="PTHR45694">
    <property type="entry name" value="GLUTAREDOXIN 2"/>
    <property type="match status" value="1"/>
</dbReference>
<dbReference type="InterPro" id="IPR014025">
    <property type="entry name" value="Glutaredoxin_subgr"/>
</dbReference>
<dbReference type="Pfam" id="PF00462">
    <property type="entry name" value="Glutaredoxin"/>
    <property type="match status" value="1"/>
</dbReference>
<dbReference type="PROSITE" id="PS51354">
    <property type="entry name" value="GLUTAREDOXIN_2"/>
    <property type="match status" value="1"/>
</dbReference>
<comment type="similarity">
    <text evidence="2">Belongs to the glutaredoxin family.</text>
</comment>
<dbReference type="FunFam" id="3.40.30.10:FF:000026">
    <property type="entry name" value="Glutaredoxin 2"/>
    <property type="match status" value="1"/>
</dbReference>
<evidence type="ECO:0000256" key="2">
    <source>
        <dbReference type="ARBA" id="ARBA00007787"/>
    </source>
</evidence>
<comment type="function">
    <text evidence="8">Glutathione-dependent oxidoreductase that facilitates the maintenance of mitochondrial redox homeostasis upon induction of apoptosis by oxidative stress. Involved in response to hydrogen peroxide and regulation of apoptosis caused by oxidative stress. Acts as a very efficient catalyst of monothiol reactions because of its high affinity for protein glutathione-mixed disulfides. Can receive electrons not only from glutathione (GSH), but also from thioredoxin reductase supporting both monothiol and dithiol reactions. Efficiently catalyzes both glutathionylation and deglutathionylation of mitochondrial complex I, which in turn regulates the superoxide production by the complex. Overexpression decreases the susceptibility to apoptosis and prevents loss of cardiolipin and cytochrome c release.</text>
</comment>
<dbReference type="CDD" id="cd03419">
    <property type="entry name" value="GRX_GRXh_1_2_like"/>
    <property type="match status" value="1"/>
</dbReference>
<evidence type="ECO:0000256" key="1">
    <source>
        <dbReference type="ARBA" id="ARBA00002549"/>
    </source>
</evidence>
<dbReference type="PRINTS" id="PR00160">
    <property type="entry name" value="GLUTAREDOXIN"/>
</dbReference>
<evidence type="ECO:0000256" key="7">
    <source>
        <dbReference type="ARBA" id="ARBA00023284"/>
    </source>
</evidence>
<comment type="function">
    <text evidence="1">Has a glutathione-disulfide oxidoreductase activity in the presence of NADPH and glutathione reductase. Reduces low molecular weight disulfides and proteins.</text>
</comment>
<comment type="subunit">
    <text evidence="9">Monomer; active form. Homodimer; inactive form. The homodimer is probably linked by 1 2Fe-2S cluster.</text>
</comment>
<keyword evidence="7" id="KW-0676">Redox-active center</keyword>
<keyword evidence="3" id="KW-0813">Transport</keyword>
<proteinExistence type="inferred from homology"/>
<dbReference type="GO" id="GO:0015038">
    <property type="term" value="F:glutathione disulfide oxidoreductase activity"/>
    <property type="evidence" value="ECO:0007669"/>
    <property type="project" value="TreeGrafter"/>
</dbReference>
<gene>
    <name evidence="12" type="ORF">HCN44_006734</name>
</gene>
<dbReference type="GO" id="GO:0034599">
    <property type="term" value="P:cellular response to oxidative stress"/>
    <property type="evidence" value="ECO:0007669"/>
    <property type="project" value="TreeGrafter"/>
</dbReference>
<dbReference type="InterPro" id="IPR036249">
    <property type="entry name" value="Thioredoxin-like_sf"/>
</dbReference>
<dbReference type="AlphaFoldDB" id="A0A835CTQ9"/>
<evidence type="ECO:0000256" key="5">
    <source>
        <dbReference type="ARBA" id="ARBA00023157"/>
    </source>
</evidence>
<dbReference type="GO" id="GO:0005737">
    <property type="term" value="C:cytoplasm"/>
    <property type="evidence" value="ECO:0007669"/>
    <property type="project" value="TreeGrafter"/>
</dbReference>
<dbReference type="Gene3D" id="3.40.30.10">
    <property type="entry name" value="Glutaredoxin"/>
    <property type="match status" value="1"/>
</dbReference>
<evidence type="ECO:0000256" key="10">
    <source>
        <dbReference type="ARBA" id="ARBA00039819"/>
    </source>
</evidence>
<sequence length="148" mass="16804">MCVIKYLLSQATRMLLTIPPMNLFVENNHDDRLNCKASIESVTSPDKRIITINTKDYVEKIIARNTVAIFSKSYCPYCKMAKQIFDQLNQPYKVIELDERKDGYEILDYLGEMTGVKSVPRVFIKGACIGGGSDCKTLLENGELQKKL</sequence>
<evidence type="ECO:0000256" key="3">
    <source>
        <dbReference type="ARBA" id="ARBA00022448"/>
    </source>
</evidence>
<protein>
    <recommendedName>
        <fullName evidence="10">Glutaredoxin-2, mitochondrial</fullName>
    </recommendedName>
</protein>
<keyword evidence="13" id="KW-1185">Reference proteome</keyword>
<keyword evidence="6" id="KW-0318">Glutathionylation</keyword>